<sequence>MAHLGSRRLGRARCIGGRWCDRLGRHRIAGVFDRRYRLARDRAFRSGRSGRGRPARGGLPCQLQRGGYGQCPHHGRDLRRFGRLGQFQD</sequence>
<keyword evidence="2" id="KW-1185">Reference proteome</keyword>
<name>A3VH95_9RHOB</name>
<dbReference type="AlphaFoldDB" id="A3VH95"/>
<comment type="caution">
    <text evidence="1">The sequence shown here is derived from an EMBL/GenBank/DDBJ whole genome shotgun (WGS) entry which is preliminary data.</text>
</comment>
<accession>A3VH95</accession>
<protein>
    <submittedName>
        <fullName evidence="1">Uncharacterized protein</fullName>
    </submittedName>
</protein>
<gene>
    <name evidence="1" type="ORF">RB2654_15230</name>
</gene>
<evidence type="ECO:0000313" key="2">
    <source>
        <dbReference type="Proteomes" id="UP000002931"/>
    </source>
</evidence>
<evidence type="ECO:0000313" key="1">
    <source>
        <dbReference type="EMBL" id="EAQ12650.1"/>
    </source>
</evidence>
<reference evidence="1 2" key="1">
    <citation type="journal article" date="2010" name="J. Bacteriol.">
        <title>Genome sequences of Pelagibaca bermudensis HTCC2601T and Maritimibacter alkaliphilus HTCC2654T, the type strains of two marine Roseobacter genera.</title>
        <authorList>
            <person name="Thrash J.C."/>
            <person name="Cho J.C."/>
            <person name="Ferriera S."/>
            <person name="Johnson J."/>
            <person name="Vergin K.L."/>
            <person name="Giovannoni S.J."/>
        </authorList>
    </citation>
    <scope>NUCLEOTIDE SEQUENCE [LARGE SCALE GENOMIC DNA]</scope>
    <source>
        <strain evidence="1 2">HTCC2654</strain>
    </source>
</reference>
<dbReference type="EMBL" id="AAMT01000008">
    <property type="protein sequence ID" value="EAQ12650.1"/>
    <property type="molecule type" value="Genomic_DNA"/>
</dbReference>
<dbReference type="HOGENOM" id="CLU_2451081_0_0_5"/>
<proteinExistence type="predicted"/>
<dbReference type="Proteomes" id="UP000002931">
    <property type="component" value="Unassembled WGS sequence"/>
</dbReference>
<organism evidence="1 2">
    <name type="scientific">Maritimibacter alkaliphilus HTCC2654</name>
    <dbReference type="NCBI Taxonomy" id="314271"/>
    <lineage>
        <taxon>Bacteria</taxon>
        <taxon>Pseudomonadati</taxon>
        <taxon>Pseudomonadota</taxon>
        <taxon>Alphaproteobacteria</taxon>
        <taxon>Rhodobacterales</taxon>
        <taxon>Roseobacteraceae</taxon>
        <taxon>Maritimibacter</taxon>
    </lineage>
</organism>